<feature type="signal peptide" evidence="1">
    <location>
        <begin position="1"/>
        <end position="30"/>
    </location>
</feature>
<protein>
    <submittedName>
        <fullName evidence="2">Uncharacterized protein</fullName>
    </submittedName>
</protein>
<reference evidence="2" key="1">
    <citation type="submission" date="2023-07" db="EMBL/GenBank/DDBJ databases">
        <title>Genomic Encyclopedia of Type Strains, Phase IV (KMG-IV): sequencing the most valuable type-strain genomes for metagenomic binning, comparative biology and taxonomic classification.</title>
        <authorList>
            <person name="Goeker M."/>
        </authorList>
    </citation>
    <scope>NUCLEOTIDE SEQUENCE</scope>
    <source>
        <strain evidence="2">DSM 21202</strain>
    </source>
</reference>
<gene>
    <name evidence="2" type="ORF">J2S73_003177</name>
</gene>
<dbReference type="RefSeq" id="WP_306886583.1">
    <property type="nucleotide sequence ID" value="NZ_JAUSUL010000003.1"/>
</dbReference>
<comment type="caution">
    <text evidence="2">The sequence shown here is derived from an EMBL/GenBank/DDBJ whole genome shotgun (WGS) entry which is preliminary data.</text>
</comment>
<sequence>MLRTAYLSPLTGFAACLFAISLGGAWSAQAQDARPVSVDLASDDDRVYSMTVGTTASQWWIPSVGTSVAFERDRRPAPSMDPGDAAAPPSGTVWTSLTLSGSGRPLSLDATVIQVQVDPKTSTQTVSVTGSRAWTIGTALAASLNDTYALRQDPDTDQPDWEASNALRLDFKPSRTALVAESIRSADDGDWHANLRAEQALGGGLSVSASVEDLTSTTPTRTILASFSHQW</sequence>
<dbReference type="PROSITE" id="PS51257">
    <property type="entry name" value="PROKAR_LIPOPROTEIN"/>
    <property type="match status" value="1"/>
</dbReference>
<keyword evidence="1" id="KW-0732">Signal</keyword>
<dbReference type="EMBL" id="JAUSUL010000003">
    <property type="protein sequence ID" value="MDQ0316701.1"/>
    <property type="molecule type" value="Genomic_DNA"/>
</dbReference>
<evidence type="ECO:0000313" key="2">
    <source>
        <dbReference type="EMBL" id="MDQ0316701.1"/>
    </source>
</evidence>
<name>A0AAE3VS95_9HYPH</name>
<evidence type="ECO:0000313" key="3">
    <source>
        <dbReference type="Proteomes" id="UP001229244"/>
    </source>
</evidence>
<feature type="chain" id="PRO_5042213500" evidence="1">
    <location>
        <begin position="31"/>
        <end position="231"/>
    </location>
</feature>
<accession>A0AAE3VS95</accession>
<dbReference type="Proteomes" id="UP001229244">
    <property type="component" value="Unassembled WGS sequence"/>
</dbReference>
<proteinExistence type="predicted"/>
<dbReference type="AlphaFoldDB" id="A0AAE3VS95"/>
<keyword evidence="3" id="KW-1185">Reference proteome</keyword>
<organism evidence="2 3">
    <name type="scientific">Amorphus orientalis</name>
    <dbReference type="NCBI Taxonomy" id="649198"/>
    <lineage>
        <taxon>Bacteria</taxon>
        <taxon>Pseudomonadati</taxon>
        <taxon>Pseudomonadota</taxon>
        <taxon>Alphaproteobacteria</taxon>
        <taxon>Hyphomicrobiales</taxon>
        <taxon>Amorphaceae</taxon>
        <taxon>Amorphus</taxon>
    </lineage>
</organism>
<evidence type="ECO:0000256" key="1">
    <source>
        <dbReference type="SAM" id="SignalP"/>
    </source>
</evidence>